<dbReference type="InterPro" id="IPR004721">
    <property type="entry name" value="DHOdimr"/>
</dbReference>
<feature type="binding site" evidence="10">
    <location>
        <position position="251"/>
    </location>
    <ligand>
        <name>Zn(2+)</name>
        <dbReference type="ChEBI" id="CHEBI:29105"/>
        <label>1</label>
    </ligand>
</feature>
<organism evidence="13 14">
    <name type="scientific">Shigella dysenteriae WRSd3</name>
    <dbReference type="NCBI Taxonomy" id="1401327"/>
    <lineage>
        <taxon>Bacteria</taxon>
        <taxon>Pseudomonadati</taxon>
        <taxon>Pseudomonadota</taxon>
        <taxon>Gammaproteobacteria</taxon>
        <taxon>Enterobacterales</taxon>
        <taxon>Enterobacteriaceae</taxon>
        <taxon>Shigella</taxon>
    </lineage>
</organism>
<dbReference type="PROSITE" id="PS00483">
    <property type="entry name" value="DIHYDROOROTASE_2"/>
    <property type="match status" value="1"/>
</dbReference>
<keyword evidence="6 10" id="KW-0378">Hydrolase</keyword>
<evidence type="ECO:0000256" key="8">
    <source>
        <dbReference type="ARBA" id="ARBA00022975"/>
    </source>
</evidence>
<feature type="binding site" evidence="10">
    <location>
        <position position="178"/>
    </location>
    <ligand>
        <name>Zn(2+)</name>
        <dbReference type="ChEBI" id="CHEBI:29105"/>
        <label>2</label>
    </ligand>
</feature>
<gene>
    <name evidence="10" type="primary">pyrC</name>
    <name evidence="13" type="ORF">WRSd3_03721</name>
</gene>
<dbReference type="SMR" id="A0A090NW98"/>
<dbReference type="EC" id="3.5.2.3" evidence="4 10"/>
<accession>A0A090NW98</accession>
<feature type="binding site" evidence="10">
    <location>
        <position position="17"/>
    </location>
    <ligand>
        <name>Zn(2+)</name>
        <dbReference type="ChEBI" id="CHEBI:29105"/>
        <label>1</label>
    </ligand>
</feature>
<evidence type="ECO:0000256" key="9">
    <source>
        <dbReference type="ARBA" id="ARBA00048492"/>
    </source>
</evidence>
<evidence type="ECO:0000256" key="7">
    <source>
        <dbReference type="ARBA" id="ARBA00022833"/>
    </source>
</evidence>
<evidence type="ECO:0000256" key="4">
    <source>
        <dbReference type="ARBA" id="ARBA00012860"/>
    </source>
</evidence>
<feature type="binding site" evidence="10">
    <location>
        <position position="255"/>
    </location>
    <ligand>
        <name>substrate</name>
    </ligand>
</feature>
<evidence type="ECO:0000256" key="6">
    <source>
        <dbReference type="ARBA" id="ARBA00022801"/>
    </source>
</evidence>
<feature type="binding site" evidence="10">
    <location>
        <position position="140"/>
    </location>
    <ligand>
        <name>substrate</name>
    </ligand>
</feature>
<dbReference type="GO" id="GO:0006207">
    <property type="term" value="P:'de novo' pyrimidine nucleobase biosynthetic process"/>
    <property type="evidence" value="ECO:0007669"/>
    <property type="project" value="TreeGrafter"/>
</dbReference>
<dbReference type="Pfam" id="PF01979">
    <property type="entry name" value="Amidohydro_1"/>
    <property type="match status" value="1"/>
</dbReference>
<feature type="binding site" evidence="10">
    <location>
        <position position="45"/>
    </location>
    <ligand>
        <name>substrate</name>
    </ligand>
</feature>
<feature type="binding site" evidence="10">
    <location>
        <position position="19"/>
    </location>
    <ligand>
        <name>Zn(2+)</name>
        <dbReference type="ChEBI" id="CHEBI:29105"/>
        <label>1</label>
    </ligand>
</feature>
<name>A0A090NW98_SHIDY</name>
<evidence type="ECO:0000256" key="2">
    <source>
        <dbReference type="ARBA" id="ARBA00004880"/>
    </source>
</evidence>
<evidence type="ECO:0000256" key="10">
    <source>
        <dbReference type="HAMAP-Rule" id="MF_00219"/>
    </source>
</evidence>
<dbReference type="GO" id="GO:0044205">
    <property type="term" value="P:'de novo' UMP biosynthetic process"/>
    <property type="evidence" value="ECO:0007669"/>
    <property type="project" value="UniProtKB-UniRule"/>
</dbReference>
<dbReference type="Gene3D" id="3.20.20.140">
    <property type="entry name" value="Metal-dependent hydrolases"/>
    <property type="match status" value="1"/>
</dbReference>
<comment type="caution">
    <text evidence="13">The sequence shown here is derived from an EMBL/GenBank/DDBJ whole genome shotgun (WGS) entry which is preliminary data.</text>
</comment>
<feature type="active site" evidence="10">
    <location>
        <position position="251"/>
    </location>
</feature>
<keyword evidence="7 10" id="KW-0862">Zinc</keyword>
<dbReference type="PROSITE" id="PS00482">
    <property type="entry name" value="DIHYDROOROTASE_1"/>
    <property type="match status" value="1"/>
</dbReference>
<dbReference type="AlphaFoldDB" id="A0A090NW98"/>
<feature type="binding site" evidence="10">
    <location>
        <begin position="19"/>
        <end position="21"/>
    </location>
    <ligand>
        <name>substrate</name>
    </ligand>
</feature>
<dbReference type="PATRIC" id="fig|1401327.3.peg.3448"/>
<comment type="pathway">
    <text evidence="2 10 11">Pyrimidine metabolism; UMP biosynthesis via de novo pathway; (S)-dihydroorotate from bicarbonate: step 3/3.</text>
</comment>
<feature type="modified residue" description="N6-carboxylysine" evidence="10">
    <location>
        <position position="103"/>
    </location>
</feature>
<dbReference type="HAMAP" id="MF_00219">
    <property type="entry name" value="PyrC_classII"/>
    <property type="match status" value="1"/>
</dbReference>
<comment type="function">
    <text evidence="1 10">Catalyzes the reversible cyclization of carbamoyl aspartate to dihydroorotate.</text>
</comment>
<dbReference type="InterPro" id="IPR002195">
    <property type="entry name" value="Dihydroorotase_CS"/>
</dbReference>
<comment type="subunit">
    <text evidence="10">Homodimer.</text>
</comment>
<sequence>MTAPSQVLKIRRPDDWHLHLRDGDMLKTVVPYTSEIYGRAIVMPNLAPPVTTVEAAVAYRQRILDAVPAGHDFTPLMTCYLTDSLDPNELERGFNEGVFTAAKLYPANATTNSSHGVTSIDAIMPVLERMEKIGMPLLVHGEVTHADIDIFDREARFIESVMEPLRQRLTALKVVFEHITTKDAADYVRDGNERLAATITPQHLMFNRNHMLVGGVRPHLYCLPILKRNIHQQALRELVASGFNRVFLGTDSAPHARHRKESSCGCAGCFSAPTALGSYATVFEEMNALQHFEAFCSVNGPQFYGLPVNDTFIELVREEQQVAESIALTDDTLVPFLAGETVRWSVKQ</sequence>
<evidence type="ECO:0000256" key="3">
    <source>
        <dbReference type="ARBA" id="ARBA00005631"/>
    </source>
</evidence>
<dbReference type="CDD" id="cd01294">
    <property type="entry name" value="DHOase"/>
    <property type="match status" value="1"/>
</dbReference>
<feature type="domain" description="Amidohydrolase-related" evidence="12">
    <location>
        <begin position="15"/>
        <end position="307"/>
    </location>
</feature>
<dbReference type="InterPro" id="IPR032466">
    <property type="entry name" value="Metal_Hydrolase"/>
</dbReference>
<dbReference type="Proteomes" id="UP000017944">
    <property type="component" value="Unassembled WGS sequence"/>
</dbReference>
<evidence type="ECO:0000313" key="14">
    <source>
        <dbReference type="Proteomes" id="UP000017944"/>
    </source>
</evidence>
<feature type="binding site" evidence="10">
    <location>
        <position position="267"/>
    </location>
    <ligand>
        <name>substrate</name>
    </ligand>
</feature>
<keyword evidence="5 10" id="KW-0479">Metal-binding</keyword>
<dbReference type="SUPFAM" id="SSF51556">
    <property type="entry name" value="Metallo-dependent hydrolases"/>
    <property type="match status" value="1"/>
</dbReference>
<dbReference type="UniPathway" id="UPA00070">
    <property type="reaction ID" value="UER00117"/>
</dbReference>
<evidence type="ECO:0000259" key="12">
    <source>
        <dbReference type="Pfam" id="PF01979"/>
    </source>
</evidence>
<dbReference type="PANTHER" id="PTHR43137:SF1">
    <property type="entry name" value="DIHYDROOROTASE"/>
    <property type="match status" value="1"/>
</dbReference>
<dbReference type="GO" id="GO:0004151">
    <property type="term" value="F:dihydroorotase activity"/>
    <property type="evidence" value="ECO:0007669"/>
    <property type="project" value="UniProtKB-UniRule"/>
</dbReference>
<dbReference type="NCBIfam" id="TIGR00856">
    <property type="entry name" value="pyrC_dimer"/>
    <property type="match status" value="1"/>
</dbReference>
<feature type="binding site" evidence="10">
    <location>
        <position position="140"/>
    </location>
    <ligand>
        <name>Zn(2+)</name>
        <dbReference type="ChEBI" id="CHEBI:29105"/>
        <label>2</label>
    </ligand>
</feature>
<dbReference type="PIRSF" id="PIRSF001237">
    <property type="entry name" value="DHOdimr"/>
    <property type="match status" value="1"/>
</dbReference>
<dbReference type="PANTHER" id="PTHR43137">
    <property type="entry name" value="DIHYDROOROTASE"/>
    <property type="match status" value="1"/>
</dbReference>
<dbReference type="GO" id="GO:0005829">
    <property type="term" value="C:cytosol"/>
    <property type="evidence" value="ECO:0007669"/>
    <property type="project" value="TreeGrafter"/>
</dbReference>
<feature type="binding site" description="via carbamate group" evidence="10">
    <location>
        <position position="103"/>
    </location>
    <ligand>
        <name>Zn(2+)</name>
        <dbReference type="ChEBI" id="CHEBI:29105"/>
        <label>1</label>
    </ligand>
</feature>
<evidence type="ECO:0000256" key="5">
    <source>
        <dbReference type="ARBA" id="ARBA00022723"/>
    </source>
</evidence>
<proteinExistence type="inferred from homology"/>
<keyword evidence="8 10" id="KW-0665">Pyrimidine biosynthesis</keyword>
<dbReference type="EMBL" id="AXUT01000381">
    <property type="protein sequence ID" value="ESU77388.1"/>
    <property type="molecule type" value="Genomic_DNA"/>
</dbReference>
<comment type="cofactor">
    <cofactor evidence="10 11">
        <name>Zn(2+)</name>
        <dbReference type="ChEBI" id="CHEBI:29105"/>
    </cofactor>
    <text evidence="10 11">Binds 2 Zn(2+) ions per subunit.</text>
</comment>
<protein>
    <recommendedName>
        <fullName evidence="4 10">Dihydroorotase</fullName>
        <shortName evidence="10">DHOase</shortName>
        <ecNumber evidence="4 10">3.5.2.3</ecNumber>
    </recommendedName>
</protein>
<dbReference type="RefSeq" id="WP_000126536.1">
    <property type="nucleotide sequence ID" value="NZ_AXUT01000381.1"/>
</dbReference>
<comment type="catalytic activity">
    <reaction evidence="9 10 11">
        <text>(S)-dihydroorotate + H2O = N-carbamoyl-L-aspartate + H(+)</text>
        <dbReference type="Rhea" id="RHEA:24296"/>
        <dbReference type="ChEBI" id="CHEBI:15377"/>
        <dbReference type="ChEBI" id="CHEBI:15378"/>
        <dbReference type="ChEBI" id="CHEBI:30864"/>
        <dbReference type="ChEBI" id="CHEBI:32814"/>
        <dbReference type="EC" id="3.5.2.3"/>
    </reaction>
</comment>
<feature type="binding site" evidence="10">
    <location>
        <position position="223"/>
    </location>
    <ligand>
        <name>substrate</name>
    </ligand>
</feature>
<reference evidence="13 14" key="1">
    <citation type="submission" date="2013-10" db="EMBL/GenBank/DDBJ databases">
        <title>Draft genomes and the virulence plasmids of Sd1617 vaccine constructs: WRSd3 and WRSd5.</title>
        <authorList>
            <person name="Aksomboon Vongsawan A."/>
            <person name="Venkatesan M.M."/>
            <person name="Vaisvil B."/>
            <person name="Emel G."/>
            <person name="Kepatral V."/>
            <person name="Sethabutr O."/>
            <person name="Serichantalergs O."/>
            <person name="Mason C."/>
        </authorList>
    </citation>
    <scope>NUCLEOTIDE SEQUENCE [LARGE SCALE GENOMIC DNA]</scope>
    <source>
        <strain evidence="13 14">WRSd3</strain>
    </source>
</reference>
<dbReference type="GO" id="GO:0008270">
    <property type="term" value="F:zinc ion binding"/>
    <property type="evidence" value="ECO:0007669"/>
    <property type="project" value="UniProtKB-UniRule"/>
</dbReference>
<dbReference type="InterPro" id="IPR006680">
    <property type="entry name" value="Amidohydro-rel"/>
</dbReference>
<evidence type="ECO:0000256" key="11">
    <source>
        <dbReference type="RuleBase" id="RU003440"/>
    </source>
</evidence>
<feature type="binding site" description="via carbamate group" evidence="10">
    <location>
        <position position="103"/>
    </location>
    <ligand>
        <name>Zn(2+)</name>
        <dbReference type="ChEBI" id="CHEBI:29105"/>
        <label>2</label>
    </ligand>
</feature>
<comment type="similarity">
    <text evidence="3 10 11">Belongs to the metallo-dependent hydrolases superfamily. DHOase family. Class II DHOase subfamily.</text>
</comment>
<dbReference type="FunFam" id="3.20.20.140:FF:000006">
    <property type="entry name" value="Dihydroorotase"/>
    <property type="match status" value="1"/>
</dbReference>
<evidence type="ECO:0000256" key="1">
    <source>
        <dbReference type="ARBA" id="ARBA00002368"/>
    </source>
</evidence>
<evidence type="ECO:0000313" key="13">
    <source>
        <dbReference type="EMBL" id="ESU77388.1"/>
    </source>
</evidence>